<evidence type="ECO:0000313" key="1">
    <source>
        <dbReference type="EMBL" id="KAJ9639491.1"/>
    </source>
</evidence>
<comment type="caution">
    <text evidence="1">The sequence shown here is derived from an EMBL/GenBank/DDBJ whole genome shotgun (WGS) entry which is preliminary data.</text>
</comment>
<gene>
    <name evidence="1" type="ORF">H2199_006526</name>
</gene>
<sequence>MANFLSNKWYELTLGNSDPRSMKSSEILYAENWTIGSVYFDTANTSSSLQQWQIFPTPGNASIYVLRSRSIGPEGYLSTAAGTTSDDGENAGNTVPVMHKYTILDDSVFWIIDTWGDGTFHMSNLENGTEWHLQKNPWGLGTSMSMSSNVTAPQDGQRFRFRELADINDVAFSTIQIPPSTALANAATSATSATSIITATASTSTSATSSPAAPPSSSENSGLSSGTSAAIGATIGGVAILAIALAIFLFLRRRRRNAVNVPQYPSQLPHFRMEPETAQRAELPVPPAELYSDSTKYSNKVGVGELHSKTPVERGREWGMEGWRGVRVAVRQ</sequence>
<protein>
    <submittedName>
        <fullName evidence="1">Uncharacterized protein</fullName>
    </submittedName>
</protein>
<reference evidence="1" key="1">
    <citation type="submission" date="2022-10" db="EMBL/GenBank/DDBJ databases">
        <title>Culturing micro-colonial fungi from biological soil crusts in the Mojave desert and describing Neophaeococcomyces mojavensis, and introducing the new genera and species Taxawa tesnikishii.</title>
        <authorList>
            <person name="Kurbessoian T."/>
            <person name="Stajich J.E."/>
        </authorList>
    </citation>
    <scope>NUCLEOTIDE SEQUENCE</scope>
    <source>
        <strain evidence="1">JES_115</strain>
    </source>
</reference>
<keyword evidence="2" id="KW-1185">Reference proteome</keyword>
<organism evidence="1 2">
    <name type="scientific">Coniosporium tulheliwenetii</name>
    <dbReference type="NCBI Taxonomy" id="3383036"/>
    <lineage>
        <taxon>Eukaryota</taxon>
        <taxon>Fungi</taxon>
        <taxon>Dikarya</taxon>
        <taxon>Ascomycota</taxon>
        <taxon>Pezizomycotina</taxon>
        <taxon>Dothideomycetes</taxon>
        <taxon>Dothideomycetes incertae sedis</taxon>
        <taxon>Coniosporium</taxon>
    </lineage>
</organism>
<dbReference type="EMBL" id="JAPDRP010000019">
    <property type="protein sequence ID" value="KAJ9639491.1"/>
    <property type="molecule type" value="Genomic_DNA"/>
</dbReference>
<name>A0ACC2YWM8_9PEZI</name>
<dbReference type="Proteomes" id="UP001172680">
    <property type="component" value="Unassembled WGS sequence"/>
</dbReference>
<accession>A0ACC2YWM8</accession>
<proteinExistence type="predicted"/>
<evidence type="ECO:0000313" key="2">
    <source>
        <dbReference type="Proteomes" id="UP001172680"/>
    </source>
</evidence>